<evidence type="ECO:0000256" key="9">
    <source>
        <dbReference type="PIRSR" id="PIRSR000114-1"/>
    </source>
</evidence>
<dbReference type="PANTHER" id="PTHR11728:SF1">
    <property type="entry name" value="GLYCEROL-3-PHOSPHATE DEHYDROGENASE [NAD(+)] 2, CHLOROPLASTIC"/>
    <property type="match status" value="1"/>
</dbReference>
<dbReference type="PRINTS" id="PR00077">
    <property type="entry name" value="GPDHDRGNASE"/>
</dbReference>
<keyword evidence="8" id="KW-0547">Nucleotide-binding</keyword>
<dbReference type="PIRSF" id="PIRSF000114">
    <property type="entry name" value="Glycerol-3-P_dh"/>
    <property type="match status" value="1"/>
</dbReference>
<evidence type="ECO:0000256" key="13">
    <source>
        <dbReference type="RuleBase" id="RU000439"/>
    </source>
</evidence>
<feature type="binding site" evidence="8">
    <location>
        <position position="151"/>
    </location>
    <ligand>
        <name>sn-glycerol 3-phosphate</name>
        <dbReference type="ChEBI" id="CHEBI:57597"/>
    </ligand>
</feature>
<evidence type="ECO:0000256" key="3">
    <source>
        <dbReference type="ARBA" id="ARBA00023002"/>
    </source>
</evidence>
<proteinExistence type="inferred from homology"/>
<dbReference type="Gene3D" id="3.40.50.720">
    <property type="entry name" value="NAD(P)-binding Rossmann-like Domain"/>
    <property type="match status" value="1"/>
</dbReference>
<dbReference type="InterPro" id="IPR006109">
    <property type="entry name" value="G3P_DH_NAD-dep_C"/>
</dbReference>
<dbReference type="GO" id="GO:0005829">
    <property type="term" value="C:cytosol"/>
    <property type="evidence" value="ECO:0007669"/>
    <property type="project" value="TreeGrafter"/>
</dbReference>
<evidence type="ECO:0000256" key="11">
    <source>
        <dbReference type="PIRSR" id="PIRSR000114-3"/>
    </source>
</evidence>
<evidence type="ECO:0000313" key="16">
    <source>
        <dbReference type="EMBL" id="HIZ45565.1"/>
    </source>
</evidence>
<protein>
    <recommendedName>
        <fullName evidence="8">Glycerol-3-phosphate dehydrogenase [NAD(P)+]</fullName>
        <ecNumber evidence="8">1.1.1.94</ecNumber>
    </recommendedName>
    <alternativeName>
        <fullName evidence="8">NAD(P)(+)-dependent glycerol-3-phosphate dehydrogenase</fullName>
    </alternativeName>
    <alternativeName>
        <fullName evidence="8">NAD(P)H-dependent dihydroxyacetone-phosphate reductase</fullName>
    </alternativeName>
</protein>
<feature type="binding site" evidence="11">
    <location>
        <begin position="18"/>
        <end position="23"/>
    </location>
    <ligand>
        <name>NAD(+)</name>
        <dbReference type="ChEBI" id="CHEBI:57540"/>
    </ligand>
</feature>
<evidence type="ECO:0000256" key="12">
    <source>
        <dbReference type="RuleBase" id="RU000437"/>
    </source>
</evidence>
<dbReference type="GO" id="GO:0046168">
    <property type="term" value="P:glycerol-3-phosphate catabolic process"/>
    <property type="evidence" value="ECO:0007669"/>
    <property type="project" value="InterPro"/>
</dbReference>
<comment type="similarity">
    <text evidence="1 8 12">Belongs to the NAD-dependent glycerol-3-phosphate dehydrogenase family.</text>
</comment>
<dbReference type="HAMAP" id="MF_00394">
    <property type="entry name" value="NAD_Glyc3P_dehydrog"/>
    <property type="match status" value="1"/>
</dbReference>
<keyword evidence="8" id="KW-0521">NADP</keyword>
<dbReference type="GO" id="GO:0046167">
    <property type="term" value="P:glycerol-3-phosphate biosynthetic process"/>
    <property type="evidence" value="ECO:0007669"/>
    <property type="project" value="UniProtKB-UniRule"/>
</dbReference>
<dbReference type="Pfam" id="PF01210">
    <property type="entry name" value="NAD_Gly3P_dh_N"/>
    <property type="match status" value="1"/>
</dbReference>
<feature type="binding site" evidence="11">
    <location>
        <position position="92"/>
    </location>
    <ligand>
        <name>NAD(+)</name>
        <dbReference type="ChEBI" id="CHEBI:57540"/>
    </ligand>
</feature>
<evidence type="ECO:0000256" key="4">
    <source>
        <dbReference type="ARBA" id="ARBA00023027"/>
    </source>
</evidence>
<dbReference type="EC" id="1.1.1.94" evidence="8"/>
<sequence length="351" mass="36273">MGNSCNNGAQGAKVGVFGSGAWGLALARLFSNEGHDVTVWSESEAVVERLGATRVIPLPGDPELPAEVALTAQVKDAAADKDVIVFVTSSRFVRSMAAQAAPFVRPGTVLVCATKGLEEGSMDTMTEVIADELAKARLELSPSVVALSGPSHAEEVAFDMPTAIVAASESEEAALLVQRLFSNEVLRVYTSADARGVELCGALKNVIALACGIARGLGFGDNSSAALVTRGLAEMRRLGTAIGCDQETFFGLACTGDLVVTAGSLHSRNLRCGKLIGSGVPVEEAVSRVGAVVEGLNALPAVLELSEKTGVEMPICEMVGRVVSGEVMPKDAAALLMGRELKSEGPDAYEA</sequence>
<feature type="binding site" evidence="8">
    <location>
        <position position="268"/>
    </location>
    <ligand>
        <name>NADPH</name>
        <dbReference type="ChEBI" id="CHEBI:57783"/>
    </ligand>
</feature>
<dbReference type="InterPro" id="IPR006168">
    <property type="entry name" value="G3P_DH_NAD-dep"/>
</dbReference>
<evidence type="ECO:0000256" key="7">
    <source>
        <dbReference type="ARBA" id="ARBA00023264"/>
    </source>
</evidence>
<keyword evidence="2 8" id="KW-0444">Lipid biosynthesis</keyword>
<feature type="binding site" evidence="8">
    <location>
        <position position="204"/>
    </location>
    <ligand>
        <name>sn-glycerol 3-phosphate</name>
        <dbReference type="ChEBI" id="CHEBI:57597"/>
    </ligand>
</feature>
<dbReference type="InterPro" id="IPR008927">
    <property type="entry name" value="6-PGluconate_DH-like_C_sf"/>
</dbReference>
<dbReference type="EMBL" id="DXBM01000011">
    <property type="protein sequence ID" value="HIZ45565.1"/>
    <property type="molecule type" value="Genomic_DNA"/>
</dbReference>
<keyword evidence="4 8" id="KW-0520">NAD</keyword>
<feature type="domain" description="Glycerol-3-phosphate dehydrogenase NAD-dependent N-terminal" evidence="14">
    <location>
        <begin position="13"/>
        <end position="173"/>
    </location>
</feature>
<dbReference type="SUPFAM" id="SSF51735">
    <property type="entry name" value="NAD(P)-binding Rossmann-fold domains"/>
    <property type="match status" value="1"/>
</dbReference>
<dbReference type="GO" id="GO:0008654">
    <property type="term" value="P:phospholipid biosynthetic process"/>
    <property type="evidence" value="ECO:0007669"/>
    <property type="project" value="UniProtKB-KW"/>
</dbReference>
<keyword evidence="3 8" id="KW-0560">Oxidoreductase</keyword>
<evidence type="ECO:0000256" key="1">
    <source>
        <dbReference type="ARBA" id="ARBA00011009"/>
    </source>
</evidence>
<feature type="binding site" evidence="11">
    <location>
        <position position="268"/>
    </location>
    <ligand>
        <name>NAD(+)</name>
        <dbReference type="ChEBI" id="CHEBI:57540"/>
    </ligand>
</feature>
<dbReference type="NCBIfam" id="NF000940">
    <property type="entry name" value="PRK00094.1-2"/>
    <property type="match status" value="1"/>
</dbReference>
<reference evidence="16" key="2">
    <citation type="submission" date="2021-04" db="EMBL/GenBank/DDBJ databases">
        <authorList>
            <person name="Gilroy R."/>
        </authorList>
    </citation>
    <scope>NUCLEOTIDE SEQUENCE</scope>
    <source>
        <strain evidence="16">ChiHjej12B11-14209</strain>
    </source>
</reference>
<feature type="binding site" evidence="8">
    <location>
        <position position="153"/>
    </location>
    <ligand>
        <name>NADPH</name>
        <dbReference type="ChEBI" id="CHEBI:57783"/>
    </ligand>
</feature>
<keyword evidence="5 8" id="KW-0443">Lipid metabolism</keyword>
<feature type="binding site" evidence="8">
    <location>
        <position position="292"/>
    </location>
    <ligand>
        <name>NADPH</name>
        <dbReference type="ChEBI" id="CHEBI:57783"/>
    </ligand>
</feature>
<evidence type="ECO:0000256" key="6">
    <source>
        <dbReference type="ARBA" id="ARBA00023209"/>
    </source>
</evidence>
<evidence type="ECO:0000256" key="5">
    <source>
        <dbReference type="ARBA" id="ARBA00023098"/>
    </source>
</evidence>
<dbReference type="PROSITE" id="PS00957">
    <property type="entry name" value="NAD_G3PDH"/>
    <property type="match status" value="1"/>
</dbReference>
<accession>A0A9D2EY96</accession>
<reference evidence="16" key="1">
    <citation type="journal article" date="2021" name="PeerJ">
        <title>Extensive microbial diversity within the chicken gut microbiome revealed by metagenomics and culture.</title>
        <authorList>
            <person name="Gilroy R."/>
            <person name="Ravi A."/>
            <person name="Getino M."/>
            <person name="Pursley I."/>
            <person name="Horton D.L."/>
            <person name="Alikhan N.F."/>
            <person name="Baker D."/>
            <person name="Gharbi K."/>
            <person name="Hall N."/>
            <person name="Watson M."/>
            <person name="Adriaenssens E.M."/>
            <person name="Foster-Nyarko E."/>
            <person name="Jarju S."/>
            <person name="Secka A."/>
            <person name="Antonio M."/>
            <person name="Oren A."/>
            <person name="Chaudhuri R.R."/>
            <person name="La Ragione R."/>
            <person name="Hildebrand F."/>
            <person name="Pallen M.J."/>
        </authorList>
    </citation>
    <scope>NUCLEOTIDE SEQUENCE</scope>
    <source>
        <strain evidence="16">ChiHjej12B11-14209</strain>
    </source>
</reference>
<dbReference type="AlphaFoldDB" id="A0A9D2EY96"/>
<feature type="binding site" evidence="8">
    <location>
        <position position="269"/>
    </location>
    <ligand>
        <name>sn-glycerol 3-phosphate</name>
        <dbReference type="ChEBI" id="CHEBI:57597"/>
    </ligand>
</feature>
<feature type="binding site" evidence="8">
    <location>
        <position position="257"/>
    </location>
    <ligand>
        <name>sn-glycerol 3-phosphate</name>
        <dbReference type="ChEBI" id="CHEBI:57597"/>
    </ligand>
</feature>
<feature type="binding site" evidence="8">
    <location>
        <position position="115"/>
    </location>
    <ligand>
        <name>sn-glycerol 3-phosphate</name>
        <dbReference type="ChEBI" id="CHEBI:57597"/>
    </ligand>
</feature>
<keyword evidence="6 8" id="KW-0594">Phospholipid biosynthesis</keyword>
<dbReference type="Gene3D" id="1.10.1040.10">
    <property type="entry name" value="N-(1-d-carboxylethyl)-l-norvaline Dehydrogenase, domain 2"/>
    <property type="match status" value="1"/>
</dbReference>
<evidence type="ECO:0000256" key="8">
    <source>
        <dbReference type="HAMAP-Rule" id="MF_00394"/>
    </source>
</evidence>
<dbReference type="GO" id="GO:0051287">
    <property type="term" value="F:NAD binding"/>
    <property type="evidence" value="ECO:0007669"/>
    <property type="project" value="InterPro"/>
</dbReference>
<comment type="caution">
    <text evidence="8">Lacks conserved residue(s) required for the propagation of feature annotation.</text>
</comment>
<dbReference type="InterPro" id="IPR011128">
    <property type="entry name" value="G3P_DH_NAD-dep_N"/>
</dbReference>
<feature type="binding site" evidence="10">
    <location>
        <begin position="268"/>
        <end position="269"/>
    </location>
    <ligand>
        <name>substrate</name>
    </ligand>
</feature>
<comment type="subcellular location">
    <subcellularLocation>
        <location evidence="8">Cytoplasm</location>
    </subcellularLocation>
</comment>
<comment type="function">
    <text evidence="8">Catalyzes the reduction of the glycolytic intermediate dihydroxyacetone phosphate (DHAP) to sn-glycerol 3-phosphate (G3P), the key precursor for phospholipid synthesis.</text>
</comment>
<feature type="binding site" evidence="8">
    <location>
        <position position="294"/>
    </location>
    <ligand>
        <name>NADPH</name>
        <dbReference type="ChEBI" id="CHEBI:57783"/>
    </ligand>
</feature>
<feature type="active site" description="Proton acceptor" evidence="8 9">
    <location>
        <position position="204"/>
    </location>
</feature>
<dbReference type="GO" id="GO:0005975">
    <property type="term" value="P:carbohydrate metabolic process"/>
    <property type="evidence" value="ECO:0007669"/>
    <property type="project" value="InterPro"/>
</dbReference>
<gene>
    <name evidence="8" type="primary">gpsA</name>
    <name evidence="16" type="ORF">IAA19_00865</name>
</gene>
<dbReference type="GO" id="GO:0006650">
    <property type="term" value="P:glycerophospholipid metabolic process"/>
    <property type="evidence" value="ECO:0007669"/>
    <property type="project" value="UniProtKB-UniRule"/>
</dbReference>
<name>A0A9D2EY96_9ACTN</name>
<dbReference type="Pfam" id="PF07479">
    <property type="entry name" value="NAD_Gly3P_dh_C"/>
    <property type="match status" value="1"/>
</dbReference>
<keyword evidence="8" id="KW-0963">Cytoplasm</keyword>
<feature type="binding site" evidence="8">
    <location>
        <position position="115"/>
    </location>
    <ligand>
        <name>NADPH</name>
        <dbReference type="ChEBI" id="CHEBI:57783"/>
    </ligand>
</feature>
<dbReference type="NCBIfam" id="NF000942">
    <property type="entry name" value="PRK00094.1-4"/>
    <property type="match status" value="1"/>
</dbReference>
<evidence type="ECO:0000313" key="17">
    <source>
        <dbReference type="Proteomes" id="UP000824062"/>
    </source>
</evidence>
<dbReference type="InterPro" id="IPR013328">
    <property type="entry name" value="6PGD_dom2"/>
</dbReference>
<comment type="catalytic activity">
    <reaction evidence="8 13">
        <text>sn-glycerol 3-phosphate + NADP(+) = dihydroxyacetone phosphate + NADPH + H(+)</text>
        <dbReference type="Rhea" id="RHEA:11096"/>
        <dbReference type="ChEBI" id="CHEBI:15378"/>
        <dbReference type="ChEBI" id="CHEBI:57597"/>
        <dbReference type="ChEBI" id="CHEBI:57642"/>
        <dbReference type="ChEBI" id="CHEBI:57783"/>
        <dbReference type="ChEBI" id="CHEBI:58349"/>
        <dbReference type="EC" id="1.1.1.94"/>
    </reaction>
</comment>
<organism evidence="16 17">
    <name type="scientific">Candidatus Olsenella pullistercoris</name>
    <dbReference type="NCBI Taxonomy" id="2838712"/>
    <lineage>
        <taxon>Bacteria</taxon>
        <taxon>Bacillati</taxon>
        <taxon>Actinomycetota</taxon>
        <taxon>Coriobacteriia</taxon>
        <taxon>Coriobacteriales</taxon>
        <taxon>Atopobiaceae</taxon>
        <taxon>Olsenella</taxon>
    </lineage>
</organism>
<comment type="pathway">
    <text evidence="8">Membrane lipid metabolism; glycerophospholipid metabolism.</text>
</comment>
<feature type="binding site" evidence="8">
    <location>
        <position position="22"/>
    </location>
    <ligand>
        <name>NADPH</name>
        <dbReference type="ChEBI" id="CHEBI:57783"/>
    </ligand>
</feature>
<dbReference type="FunFam" id="1.10.1040.10:FF:000001">
    <property type="entry name" value="Glycerol-3-phosphate dehydrogenase [NAD(P)+]"/>
    <property type="match status" value="1"/>
</dbReference>
<comment type="catalytic activity">
    <reaction evidence="8">
        <text>sn-glycerol 3-phosphate + NAD(+) = dihydroxyacetone phosphate + NADH + H(+)</text>
        <dbReference type="Rhea" id="RHEA:11092"/>
        <dbReference type="ChEBI" id="CHEBI:15378"/>
        <dbReference type="ChEBI" id="CHEBI:57540"/>
        <dbReference type="ChEBI" id="CHEBI:57597"/>
        <dbReference type="ChEBI" id="CHEBI:57642"/>
        <dbReference type="ChEBI" id="CHEBI:57945"/>
        <dbReference type="EC" id="1.1.1.94"/>
    </reaction>
</comment>
<evidence type="ECO:0000256" key="10">
    <source>
        <dbReference type="PIRSR" id="PIRSR000114-2"/>
    </source>
</evidence>
<evidence type="ECO:0000256" key="2">
    <source>
        <dbReference type="ARBA" id="ARBA00022516"/>
    </source>
</evidence>
<evidence type="ECO:0000259" key="15">
    <source>
        <dbReference type="Pfam" id="PF07479"/>
    </source>
</evidence>
<dbReference type="SUPFAM" id="SSF48179">
    <property type="entry name" value="6-phosphogluconate dehydrogenase C-terminal domain-like"/>
    <property type="match status" value="1"/>
</dbReference>
<dbReference type="PANTHER" id="PTHR11728">
    <property type="entry name" value="GLYCEROL-3-PHOSPHATE DEHYDROGENASE"/>
    <property type="match status" value="1"/>
</dbReference>
<evidence type="ECO:0000259" key="14">
    <source>
        <dbReference type="Pfam" id="PF01210"/>
    </source>
</evidence>
<feature type="binding site" evidence="8">
    <location>
        <position position="267"/>
    </location>
    <ligand>
        <name>sn-glycerol 3-phosphate</name>
        <dbReference type="ChEBI" id="CHEBI:57597"/>
    </ligand>
</feature>
<dbReference type="GO" id="GO:0047952">
    <property type="term" value="F:glycerol-3-phosphate dehydrogenase [NAD(P)+] activity"/>
    <property type="evidence" value="ECO:0007669"/>
    <property type="project" value="UniProtKB-UniRule"/>
</dbReference>
<comment type="caution">
    <text evidence="16">The sequence shown here is derived from an EMBL/GenBank/DDBJ whole genome shotgun (WGS) entry which is preliminary data.</text>
</comment>
<feature type="binding site" evidence="10">
    <location>
        <position position="115"/>
    </location>
    <ligand>
        <name>substrate</name>
    </ligand>
</feature>
<dbReference type="InterPro" id="IPR036291">
    <property type="entry name" value="NAD(P)-bd_dom_sf"/>
</dbReference>
<feature type="binding site" evidence="8">
    <location>
        <position position="268"/>
    </location>
    <ligand>
        <name>sn-glycerol 3-phosphate</name>
        <dbReference type="ChEBI" id="CHEBI:57597"/>
    </ligand>
</feature>
<feature type="binding site" evidence="11">
    <location>
        <position position="153"/>
    </location>
    <ligand>
        <name>NAD(+)</name>
        <dbReference type="ChEBI" id="CHEBI:57540"/>
    </ligand>
</feature>
<dbReference type="Proteomes" id="UP000824062">
    <property type="component" value="Unassembled WGS sequence"/>
</dbReference>
<feature type="domain" description="Glycerol-3-phosphate dehydrogenase NAD-dependent C-terminal" evidence="15">
    <location>
        <begin position="193"/>
        <end position="332"/>
    </location>
</feature>
<feature type="binding site" evidence="8">
    <location>
        <position position="149"/>
    </location>
    <ligand>
        <name>sn-glycerol 3-phosphate</name>
        <dbReference type="ChEBI" id="CHEBI:57597"/>
    </ligand>
</feature>
<keyword evidence="7 8" id="KW-1208">Phospholipid metabolism</keyword>